<accession>A0A344TI05</accession>
<sequence>MKKRNSATIPDIGRFADKGVALGDLATHFIVHCPKCGGKAQINPTKEPASTADFRLICPDCLHVETAGHWYGAATAHVSVKCRECYQPLSRSAPWNGGWKKLAMHCTHCGDNCEYEASISYGYFHESRITDPVFGLPLWLQKDFRSELLWAYNYEHLEMLREYIGAKLRERGIDPRNTIRKNSSMVSRLPMFIKKASHREELLKLIATMQ</sequence>
<name>A0A344TI05_9BACT</name>
<dbReference type="AlphaFoldDB" id="A0A344TI05"/>
<evidence type="ECO:0000313" key="1">
    <source>
        <dbReference type="EMBL" id="AXE18276.1"/>
    </source>
</evidence>
<evidence type="ECO:0008006" key="3">
    <source>
        <dbReference type="Google" id="ProtNLM"/>
    </source>
</evidence>
<dbReference type="OrthoDB" id="707631at2"/>
<dbReference type="RefSeq" id="WP_114067060.1">
    <property type="nucleotide sequence ID" value="NZ_CP030850.1"/>
</dbReference>
<organism evidence="1 2">
    <name type="scientific">Runella rosea</name>
    <dbReference type="NCBI Taxonomy" id="2259595"/>
    <lineage>
        <taxon>Bacteria</taxon>
        <taxon>Pseudomonadati</taxon>
        <taxon>Bacteroidota</taxon>
        <taxon>Cytophagia</taxon>
        <taxon>Cytophagales</taxon>
        <taxon>Spirosomataceae</taxon>
        <taxon>Runella</taxon>
    </lineage>
</organism>
<dbReference type="KEGG" id="run:DR864_11230"/>
<protein>
    <recommendedName>
        <fullName evidence="3">Replication restart DNA helicase PriA</fullName>
    </recommendedName>
</protein>
<keyword evidence="2" id="KW-1185">Reference proteome</keyword>
<reference evidence="1 2" key="1">
    <citation type="submission" date="2018-07" db="EMBL/GenBank/DDBJ databases">
        <title>Genome sequencing of Runella.</title>
        <authorList>
            <person name="Baek M.-G."/>
            <person name="Yi H."/>
        </authorList>
    </citation>
    <scope>NUCLEOTIDE SEQUENCE [LARGE SCALE GENOMIC DNA]</scope>
    <source>
        <strain evidence="1 2">HYN0085</strain>
    </source>
</reference>
<dbReference type="EMBL" id="CP030850">
    <property type="protein sequence ID" value="AXE18276.1"/>
    <property type="molecule type" value="Genomic_DNA"/>
</dbReference>
<proteinExistence type="predicted"/>
<dbReference type="Proteomes" id="UP000251993">
    <property type="component" value="Chromosome"/>
</dbReference>
<gene>
    <name evidence="1" type="ORF">DR864_11230</name>
</gene>
<evidence type="ECO:0000313" key="2">
    <source>
        <dbReference type="Proteomes" id="UP000251993"/>
    </source>
</evidence>